<gene>
    <name evidence="10" type="ORF">GCM10023213_47560</name>
</gene>
<keyword evidence="8" id="KW-0472">Membrane</keyword>
<keyword evidence="5" id="KW-0418">Kinase</keyword>
<keyword evidence="6" id="KW-0067">ATP-binding</keyword>
<protein>
    <recommendedName>
        <fullName evidence="9">Protein kinase domain-containing protein</fullName>
    </recommendedName>
</protein>
<name>A0ABP9PNR8_9BACT</name>
<dbReference type="PROSITE" id="PS50082">
    <property type="entry name" value="WD_REPEATS_2"/>
    <property type="match status" value="3"/>
</dbReference>
<organism evidence="10 11">
    <name type="scientific">Prosthecobacter algae</name>
    <dbReference type="NCBI Taxonomy" id="1144682"/>
    <lineage>
        <taxon>Bacteria</taxon>
        <taxon>Pseudomonadati</taxon>
        <taxon>Verrucomicrobiota</taxon>
        <taxon>Verrucomicrobiia</taxon>
        <taxon>Verrucomicrobiales</taxon>
        <taxon>Verrucomicrobiaceae</taxon>
        <taxon>Prosthecobacter</taxon>
    </lineage>
</organism>
<dbReference type="InterPro" id="IPR001680">
    <property type="entry name" value="WD40_rpt"/>
</dbReference>
<evidence type="ECO:0000256" key="4">
    <source>
        <dbReference type="ARBA" id="ARBA00022741"/>
    </source>
</evidence>
<evidence type="ECO:0000256" key="3">
    <source>
        <dbReference type="ARBA" id="ARBA00022737"/>
    </source>
</evidence>
<dbReference type="SUPFAM" id="SSF69322">
    <property type="entry name" value="Tricorn protease domain 2"/>
    <property type="match status" value="1"/>
</dbReference>
<dbReference type="PANTHER" id="PTHR43289:SF6">
    <property type="entry name" value="SERINE_THREONINE-PROTEIN KINASE NEKL-3"/>
    <property type="match status" value="1"/>
</dbReference>
<sequence>MLLNALRWQGVGDYEVIEEIDRGGMGVVYRARQRSLEREVALKMILAGELADRKALRMFRTEAQAAANLHHPNIVPVYEIGEHEMQNYFTMRYIPGGLTVADWAVSHRGDSRAIAAVVAKISRAVAHAHERGVLHCDLKPSNVLWDPRGEPMVTDFGLARLLDRSEPAATYTAAIAGSPCYMAPEQFEGKTGSVTTATDIYGTGALLYEMLSGKPPFDGGSTLEIMRKVAQESPRVPVSIPKDLEVICMKCLEKRPEDRYSSAAALADDLERFVRGEPVSAVPLSWTQTLWRWALRKPRSAALLTVCTISILFGMTGIIMQWLTTQRANRVQAEALERVRWQEIERWQEEGKVSKALSYLANLVRQKPGHWQAAMYAMSIVDQTSIAVPAGLDITPPARSTASARLAFDGRWIFTAGSDACVRQWESSSGKEVRQFQMKSLVTDLATGSLTPLALATQNNEIAVLSKLDGELVTLPRTVSMPAKKLGFSASGRLLVAMSASKFEVWSVESLSASAAPQILNLEEETKGMMISADGSYLLGWGKTKACIWETATSEKLLSLQANEVFYNAALSADGQTAAIIDGLHHVRIWNISQRTEENVVESPLSSFDHVCLSTDGSRLTMAGNGNELWFYDTKTGLPVNVATRHHYNVRKLVTDIQGKYVYSYGNDNSMCVSDAATGESVIDSVQLGHVQDEADIHPSNDGRTILVHGRVNKPFHETISLWQGTARVQPVRHRVDGQRDFHFSRMSPDGRFGCLGLYPGNRCHVYDLSSGQVLLDKKAHGNVYVTLFSPDASKCYALTANGWLHGWSMATGEELWPPNNQPGKIRPAVITQDGTRIIAGHNDGHIRIYDTTTGKVIQVLDHPGEVKTLRLAPNGREILLSGSTNQLAHTWDLRTGQKLQTFEGHQHTIIASGWSPGGRYVATASYDRTARIWDVITGKPVGSPMQHQAWLSHLEFSPDGRVLATACRDGTARFWDAKTAKPASQWMEQGSTCETVRFTKDGSALLIRDHAGFRFWDTERAEPISVHYQEPVSGGLGMDSESHRSIMREDGSGVYLASSMNYGALWDIPQPRGSVPSWFPDFIEALAGLRFSNPEEASQVRAEWLPLKAKLLQSKDQGVFSVWARKRLSSNPDR</sequence>
<dbReference type="CDD" id="cd00200">
    <property type="entry name" value="WD40"/>
    <property type="match status" value="1"/>
</dbReference>
<dbReference type="SMART" id="SM00220">
    <property type="entry name" value="S_TKc"/>
    <property type="match status" value="1"/>
</dbReference>
<dbReference type="SMART" id="SM00320">
    <property type="entry name" value="WD40"/>
    <property type="match status" value="8"/>
</dbReference>
<dbReference type="Pfam" id="PF00069">
    <property type="entry name" value="Pkinase"/>
    <property type="match status" value="1"/>
</dbReference>
<keyword evidence="8" id="KW-1133">Transmembrane helix</keyword>
<dbReference type="CDD" id="cd14014">
    <property type="entry name" value="STKc_PknB_like"/>
    <property type="match status" value="1"/>
</dbReference>
<evidence type="ECO:0000313" key="11">
    <source>
        <dbReference type="Proteomes" id="UP001499852"/>
    </source>
</evidence>
<evidence type="ECO:0000313" key="10">
    <source>
        <dbReference type="EMBL" id="GAA5149622.1"/>
    </source>
</evidence>
<dbReference type="InterPro" id="IPR015943">
    <property type="entry name" value="WD40/YVTN_repeat-like_dom_sf"/>
</dbReference>
<dbReference type="Proteomes" id="UP001499852">
    <property type="component" value="Unassembled WGS sequence"/>
</dbReference>
<dbReference type="SUPFAM" id="SSF50969">
    <property type="entry name" value="YVTN repeat-like/Quinoprotein amine dehydrogenase"/>
    <property type="match status" value="1"/>
</dbReference>
<evidence type="ECO:0000256" key="7">
    <source>
        <dbReference type="PROSITE-ProRule" id="PRU00221"/>
    </source>
</evidence>
<feature type="transmembrane region" description="Helical" evidence="8">
    <location>
        <begin position="301"/>
        <end position="323"/>
    </location>
</feature>
<keyword evidence="11" id="KW-1185">Reference proteome</keyword>
<dbReference type="SUPFAM" id="SSF56112">
    <property type="entry name" value="Protein kinase-like (PK-like)"/>
    <property type="match status" value="1"/>
</dbReference>
<dbReference type="InterPro" id="IPR000719">
    <property type="entry name" value="Prot_kinase_dom"/>
</dbReference>
<dbReference type="InterPro" id="IPR011044">
    <property type="entry name" value="Quino_amine_DH_bsu"/>
</dbReference>
<keyword evidence="1 7" id="KW-0853">WD repeat</keyword>
<feature type="domain" description="Protein kinase" evidence="9">
    <location>
        <begin position="14"/>
        <end position="274"/>
    </location>
</feature>
<dbReference type="Gene3D" id="3.30.200.20">
    <property type="entry name" value="Phosphorylase Kinase, domain 1"/>
    <property type="match status" value="1"/>
</dbReference>
<dbReference type="RefSeq" id="WP_345738922.1">
    <property type="nucleotide sequence ID" value="NZ_BAABIA010000015.1"/>
</dbReference>
<evidence type="ECO:0000256" key="6">
    <source>
        <dbReference type="ARBA" id="ARBA00022840"/>
    </source>
</evidence>
<dbReference type="PROSITE" id="PS50294">
    <property type="entry name" value="WD_REPEATS_REGION"/>
    <property type="match status" value="2"/>
</dbReference>
<dbReference type="Pfam" id="PF00400">
    <property type="entry name" value="WD40"/>
    <property type="match status" value="2"/>
</dbReference>
<feature type="repeat" description="WD" evidence="7">
    <location>
        <begin position="903"/>
        <end position="944"/>
    </location>
</feature>
<keyword evidence="4" id="KW-0547">Nucleotide-binding</keyword>
<proteinExistence type="predicted"/>
<reference evidence="11" key="1">
    <citation type="journal article" date="2019" name="Int. J. Syst. Evol. Microbiol.">
        <title>The Global Catalogue of Microorganisms (GCM) 10K type strain sequencing project: providing services to taxonomists for standard genome sequencing and annotation.</title>
        <authorList>
            <consortium name="The Broad Institute Genomics Platform"/>
            <consortium name="The Broad Institute Genome Sequencing Center for Infectious Disease"/>
            <person name="Wu L."/>
            <person name="Ma J."/>
        </authorList>
    </citation>
    <scope>NUCLEOTIDE SEQUENCE [LARGE SCALE GENOMIC DNA]</scope>
    <source>
        <strain evidence="11">JCM 18053</strain>
    </source>
</reference>
<evidence type="ECO:0000259" key="9">
    <source>
        <dbReference type="PROSITE" id="PS50011"/>
    </source>
</evidence>
<feature type="repeat" description="WD" evidence="7">
    <location>
        <begin position="945"/>
        <end position="986"/>
    </location>
</feature>
<dbReference type="PANTHER" id="PTHR43289">
    <property type="entry name" value="MITOGEN-ACTIVATED PROTEIN KINASE KINASE KINASE 20-RELATED"/>
    <property type="match status" value="1"/>
</dbReference>
<accession>A0ABP9PNR8</accession>
<keyword evidence="3" id="KW-0677">Repeat</keyword>
<comment type="caution">
    <text evidence="10">The sequence shown here is derived from an EMBL/GenBank/DDBJ whole genome shotgun (WGS) entry which is preliminary data.</text>
</comment>
<dbReference type="Gene3D" id="2.130.10.10">
    <property type="entry name" value="YVTN repeat-like/Quinoprotein amine dehydrogenase"/>
    <property type="match status" value="3"/>
</dbReference>
<dbReference type="SUPFAM" id="SSF50998">
    <property type="entry name" value="Quinoprotein alcohol dehydrogenase-like"/>
    <property type="match status" value="1"/>
</dbReference>
<dbReference type="PROSITE" id="PS50011">
    <property type="entry name" value="PROTEIN_KINASE_DOM"/>
    <property type="match status" value="1"/>
</dbReference>
<dbReference type="InterPro" id="IPR011009">
    <property type="entry name" value="Kinase-like_dom_sf"/>
</dbReference>
<feature type="repeat" description="WD" evidence="7">
    <location>
        <begin position="860"/>
        <end position="902"/>
    </location>
</feature>
<evidence type="ECO:0000256" key="8">
    <source>
        <dbReference type="SAM" id="Phobius"/>
    </source>
</evidence>
<dbReference type="EMBL" id="BAABIA010000015">
    <property type="protein sequence ID" value="GAA5149622.1"/>
    <property type="molecule type" value="Genomic_DNA"/>
</dbReference>
<dbReference type="PROSITE" id="PS00678">
    <property type="entry name" value="WD_REPEATS_1"/>
    <property type="match status" value="3"/>
</dbReference>
<evidence type="ECO:0000256" key="5">
    <source>
        <dbReference type="ARBA" id="ARBA00022777"/>
    </source>
</evidence>
<keyword evidence="2" id="KW-0808">Transferase</keyword>
<keyword evidence="8" id="KW-0812">Transmembrane</keyword>
<dbReference type="Gene3D" id="1.10.510.10">
    <property type="entry name" value="Transferase(Phosphotransferase) domain 1"/>
    <property type="match status" value="1"/>
</dbReference>
<dbReference type="InterPro" id="IPR019775">
    <property type="entry name" value="WD40_repeat_CS"/>
</dbReference>
<evidence type="ECO:0000256" key="1">
    <source>
        <dbReference type="ARBA" id="ARBA00022574"/>
    </source>
</evidence>
<dbReference type="InterPro" id="IPR011047">
    <property type="entry name" value="Quinoprotein_ADH-like_sf"/>
</dbReference>
<evidence type="ECO:0000256" key="2">
    <source>
        <dbReference type="ARBA" id="ARBA00022679"/>
    </source>
</evidence>